<dbReference type="InterPro" id="IPR016181">
    <property type="entry name" value="Acyl_CoA_acyltransferase"/>
</dbReference>
<feature type="domain" description="N-acetyltransferase" evidence="1">
    <location>
        <begin position="14"/>
        <end position="175"/>
    </location>
</feature>
<name>A0ABX8WQ16_9GAMM</name>
<sequence>MSAIQPVVLSGWGVSLQPLSLAHVDGLVEATADGDIWRLNVTSAPAPGAPSVTAYIEHALQGQSQGTMLPFVVVTDAQRIVGTTRFYDIDTDVPNLAIGYTWYAASVQRTHVNTACKRLLLGHAFDTLNCAAVYFHTSHLNLASRAAIARLGAKMDGVIRHHKRHKDGSLRDTWSYSIVSDEWPEIKADLEKKLAR</sequence>
<dbReference type="PROSITE" id="PS51186">
    <property type="entry name" value="GNAT"/>
    <property type="match status" value="1"/>
</dbReference>
<proteinExistence type="predicted"/>
<evidence type="ECO:0000313" key="2">
    <source>
        <dbReference type="EMBL" id="QYR52269.1"/>
    </source>
</evidence>
<evidence type="ECO:0000259" key="1">
    <source>
        <dbReference type="PROSITE" id="PS51186"/>
    </source>
</evidence>
<dbReference type="Pfam" id="PF13302">
    <property type="entry name" value="Acetyltransf_3"/>
    <property type="match status" value="1"/>
</dbReference>
<protein>
    <submittedName>
        <fullName evidence="2">GNAT family N-acetyltransferase</fullName>
    </submittedName>
</protein>
<reference evidence="2 3" key="1">
    <citation type="submission" date="2021-08" db="EMBL/GenBank/DDBJ databases">
        <title>Lysobacter sp. strain CJ11 Genome sequencing and assembly.</title>
        <authorList>
            <person name="Kim I."/>
        </authorList>
    </citation>
    <scope>NUCLEOTIDE SEQUENCE [LARGE SCALE GENOMIC DNA]</scope>
    <source>
        <strain evidence="2 3">CJ11</strain>
    </source>
</reference>
<dbReference type="InterPro" id="IPR000182">
    <property type="entry name" value="GNAT_dom"/>
</dbReference>
<gene>
    <name evidence="2" type="ORF">H8L67_06525</name>
</gene>
<dbReference type="RefSeq" id="WP_220379056.1">
    <property type="nucleotide sequence ID" value="NZ_CP080544.1"/>
</dbReference>
<keyword evidence="3" id="KW-1185">Reference proteome</keyword>
<dbReference type="SUPFAM" id="SSF55729">
    <property type="entry name" value="Acyl-CoA N-acyltransferases (Nat)"/>
    <property type="match status" value="1"/>
</dbReference>
<accession>A0ABX8WQ16</accession>
<dbReference type="Gene3D" id="3.40.630.30">
    <property type="match status" value="1"/>
</dbReference>
<dbReference type="Proteomes" id="UP000824755">
    <property type="component" value="Chromosome"/>
</dbReference>
<dbReference type="PANTHER" id="PTHR43610">
    <property type="entry name" value="BLL6696 PROTEIN"/>
    <property type="match status" value="1"/>
</dbReference>
<organism evidence="2 3">
    <name type="scientific">Lysobacter soyae</name>
    <dbReference type="NCBI Taxonomy" id="2764185"/>
    <lineage>
        <taxon>Bacteria</taxon>
        <taxon>Pseudomonadati</taxon>
        <taxon>Pseudomonadota</taxon>
        <taxon>Gammaproteobacteria</taxon>
        <taxon>Lysobacterales</taxon>
        <taxon>Lysobacteraceae</taxon>
        <taxon>Lysobacter</taxon>
    </lineage>
</organism>
<dbReference type="PANTHER" id="PTHR43610:SF1">
    <property type="entry name" value="N-ACETYLTRANSFERASE DOMAIN-CONTAINING PROTEIN"/>
    <property type="match status" value="1"/>
</dbReference>
<evidence type="ECO:0000313" key="3">
    <source>
        <dbReference type="Proteomes" id="UP000824755"/>
    </source>
</evidence>
<dbReference type="EMBL" id="CP080544">
    <property type="protein sequence ID" value="QYR52269.1"/>
    <property type="molecule type" value="Genomic_DNA"/>
</dbReference>